<keyword evidence="4 5" id="KW-0732">Signal</keyword>
<dbReference type="InterPro" id="IPR051313">
    <property type="entry name" value="Bact_iron-sidero_bind"/>
</dbReference>
<evidence type="ECO:0000256" key="2">
    <source>
        <dbReference type="ARBA" id="ARBA00008814"/>
    </source>
</evidence>
<comment type="similarity">
    <text evidence="2">Belongs to the bacterial solute-binding protein 8 family.</text>
</comment>
<dbReference type="PROSITE" id="PS51257">
    <property type="entry name" value="PROKAR_LIPOPROTEIN"/>
    <property type="match status" value="1"/>
</dbReference>
<proteinExistence type="inferred from homology"/>
<dbReference type="PROSITE" id="PS50983">
    <property type="entry name" value="FE_B12_PBP"/>
    <property type="match status" value="1"/>
</dbReference>
<gene>
    <name evidence="7" type="ORF">AB852_15550</name>
</gene>
<dbReference type="PANTHER" id="PTHR30532:SF28">
    <property type="entry name" value="PETROBACTIN-BINDING PROTEIN YCLQ"/>
    <property type="match status" value="1"/>
</dbReference>
<evidence type="ECO:0000256" key="3">
    <source>
        <dbReference type="ARBA" id="ARBA00022448"/>
    </source>
</evidence>
<dbReference type="PANTHER" id="PTHR30532">
    <property type="entry name" value="IRON III DICITRATE-BINDING PERIPLASMIC PROTEIN"/>
    <property type="match status" value="1"/>
</dbReference>
<reference evidence="7 8" key="1">
    <citation type="submission" date="2015-06" db="EMBL/GenBank/DDBJ databases">
        <title>Cloning and characterization of the uncialamcin biosynthetic gene cluster.</title>
        <authorList>
            <person name="Yan X."/>
            <person name="Huang T."/>
            <person name="Ge H."/>
            <person name="Shen B."/>
        </authorList>
    </citation>
    <scope>NUCLEOTIDE SEQUENCE [LARGE SCALE GENOMIC DNA]</scope>
    <source>
        <strain evidence="7 8">DCA2648</strain>
    </source>
</reference>
<dbReference type="GO" id="GO:1901678">
    <property type="term" value="P:iron coordination entity transport"/>
    <property type="evidence" value="ECO:0007669"/>
    <property type="project" value="UniProtKB-ARBA"/>
</dbReference>
<keyword evidence="3" id="KW-0813">Transport</keyword>
<feature type="domain" description="Fe/B12 periplasmic-binding" evidence="6">
    <location>
        <begin position="58"/>
        <end position="328"/>
    </location>
</feature>
<dbReference type="RefSeq" id="WP_073788567.1">
    <property type="nucleotide sequence ID" value="NZ_LFBV01000003.1"/>
</dbReference>
<dbReference type="GO" id="GO:0030288">
    <property type="term" value="C:outer membrane-bounded periplasmic space"/>
    <property type="evidence" value="ECO:0007669"/>
    <property type="project" value="TreeGrafter"/>
</dbReference>
<dbReference type="EMBL" id="LFBV01000003">
    <property type="protein sequence ID" value="OKH94067.1"/>
    <property type="molecule type" value="Genomic_DNA"/>
</dbReference>
<dbReference type="AlphaFoldDB" id="A0A1Q4V8E4"/>
<dbReference type="Pfam" id="PF01497">
    <property type="entry name" value="Peripla_BP_2"/>
    <property type="match status" value="1"/>
</dbReference>
<evidence type="ECO:0000256" key="4">
    <source>
        <dbReference type="ARBA" id="ARBA00022729"/>
    </source>
</evidence>
<organism evidence="7 8">
    <name type="scientific">Streptomyces uncialis</name>
    <dbReference type="NCBI Taxonomy" id="1048205"/>
    <lineage>
        <taxon>Bacteria</taxon>
        <taxon>Bacillati</taxon>
        <taxon>Actinomycetota</taxon>
        <taxon>Actinomycetes</taxon>
        <taxon>Kitasatosporales</taxon>
        <taxon>Streptomycetaceae</taxon>
        <taxon>Streptomyces</taxon>
    </lineage>
</organism>
<name>A0A1Q4V8E4_9ACTN</name>
<dbReference type="Gene3D" id="3.40.50.1980">
    <property type="entry name" value="Nitrogenase molybdenum iron protein domain"/>
    <property type="match status" value="2"/>
</dbReference>
<keyword evidence="8" id="KW-1185">Reference proteome</keyword>
<sequence length="328" mass="34510">MRPVRFRKTVVATGAVLSAGLLLSACGESGSSDKGASKGKVTVTTAKGDVEVPKEPARVVALDSTSFATLKAFGVKPVAVPKGLLPDEGFEDWKNDSAIKDAGIHHEPKLEAVNASEPDLIIGGYRFAEHHDKLAKITTTIDVAPSDEAEGGYVNSLKAQTETLGKIFGKEDEAKKIVDGLEKAKSAAAAATKGETVFLGVSSAGKIDNGASRIGRLAEPLNLKNVLSAEDEESTSVHDNSGLAPETLAKLDPDWMILLDRDAAVGTEDGSEPVAAKKIVNGMEAWEKTTFRRQDQVIYLASDFYLTEGAQAYTDAFTAVSTAFDAAG</sequence>
<dbReference type="STRING" id="1048205.AB852_15550"/>
<evidence type="ECO:0000256" key="1">
    <source>
        <dbReference type="ARBA" id="ARBA00004196"/>
    </source>
</evidence>
<evidence type="ECO:0000313" key="8">
    <source>
        <dbReference type="Proteomes" id="UP000186455"/>
    </source>
</evidence>
<evidence type="ECO:0000256" key="5">
    <source>
        <dbReference type="SAM" id="SignalP"/>
    </source>
</evidence>
<comment type="caution">
    <text evidence="7">The sequence shown here is derived from an EMBL/GenBank/DDBJ whole genome shotgun (WGS) entry which is preliminary data.</text>
</comment>
<dbReference type="Proteomes" id="UP000186455">
    <property type="component" value="Unassembled WGS sequence"/>
</dbReference>
<evidence type="ECO:0000259" key="6">
    <source>
        <dbReference type="PROSITE" id="PS50983"/>
    </source>
</evidence>
<accession>A0A1Q4V8E4</accession>
<feature type="signal peptide" evidence="5">
    <location>
        <begin position="1"/>
        <end position="24"/>
    </location>
</feature>
<protein>
    <submittedName>
        <fullName evidence="7">ABC transporter substrate-binding protein</fullName>
    </submittedName>
</protein>
<dbReference type="InterPro" id="IPR002491">
    <property type="entry name" value="ABC_transptr_periplasmic_BD"/>
</dbReference>
<evidence type="ECO:0000313" key="7">
    <source>
        <dbReference type="EMBL" id="OKH94067.1"/>
    </source>
</evidence>
<comment type="subcellular location">
    <subcellularLocation>
        <location evidence="1">Cell envelope</location>
    </subcellularLocation>
</comment>
<feature type="chain" id="PRO_5039716705" evidence="5">
    <location>
        <begin position="25"/>
        <end position="328"/>
    </location>
</feature>
<dbReference type="SUPFAM" id="SSF53807">
    <property type="entry name" value="Helical backbone' metal receptor"/>
    <property type="match status" value="1"/>
</dbReference>